<reference evidence="2" key="1">
    <citation type="submission" date="2023-07" db="EMBL/GenBank/DDBJ databases">
        <title>30 novel species of actinomycetes from the DSMZ collection.</title>
        <authorList>
            <person name="Nouioui I."/>
        </authorList>
    </citation>
    <scope>NUCLEOTIDE SEQUENCE [LARGE SCALE GENOMIC DNA]</scope>
    <source>
        <strain evidence="2">DSM 44938</strain>
    </source>
</reference>
<sequence length="493" mass="50418">MTGPVLLIPPALDPTQSFEAPPGHRAVDLNLAFWRRLCAPTAVRALGAELDVPEGGDGIRCLLALAAADALGEPAWSAAHLLGLAAAARVRGGDDPALTVVVDDIHLTAGSTQSSADVARAAVGSRLMLPEIERGAALLTTEPGARVLLHADQQLPAVFGMVSRAPGVQATVVGPFARAHAAALRRVPALAAARVLPAEPGAARARIGGVLGANGGTAGGTAWVTRAPESPPTGPWAGWLDAADAAALDGGQLARCTGLVVTVARLDSWAEARGADGSPHDLTAVLPPLARRVPVALDLLAGAPGVPPDHIAHVAERATGVRIAGCRPFRLAAGPPVRRWAGIPVSARPRPDHDLARWAEGPADSAATAAELLGQLAVRHALFPGRLAAALFATDDAPRVTGRRVWNPAVRQVRSTHAAPPGAAPGDFLVNLRTGRMDRVGRPMAVLCDALRRGGASAETALRRLPEARRAALLRTLTAAGVLLTPKGAAHAA</sequence>
<proteinExistence type="predicted"/>
<comment type="caution">
    <text evidence="1">The sequence shown here is derived from an EMBL/GenBank/DDBJ whole genome shotgun (WGS) entry which is preliminary data.</text>
</comment>
<gene>
    <name evidence="1" type="ORF">RM590_13460</name>
</gene>
<evidence type="ECO:0000313" key="2">
    <source>
        <dbReference type="Proteomes" id="UP001183246"/>
    </source>
</evidence>
<dbReference type="RefSeq" id="WP_311704747.1">
    <property type="nucleotide sequence ID" value="NZ_JAVREL010000006.1"/>
</dbReference>
<dbReference type="Proteomes" id="UP001183246">
    <property type="component" value="Unassembled WGS sequence"/>
</dbReference>
<accession>A0ABU2MPQ6</accession>
<organism evidence="1 2">
    <name type="scientific">Streptomyces litchfieldiae</name>
    <dbReference type="NCBI Taxonomy" id="3075543"/>
    <lineage>
        <taxon>Bacteria</taxon>
        <taxon>Bacillati</taxon>
        <taxon>Actinomycetota</taxon>
        <taxon>Actinomycetes</taxon>
        <taxon>Kitasatosporales</taxon>
        <taxon>Streptomycetaceae</taxon>
        <taxon>Streptomyces</taxon>
    </lineage>
</organism>
<evidence type="ECO:0000313" key="1">
    <source>
        <dbReference type="EMBL" id="MDT0343611.1"/>
    </source>
</evidence>
<protein>
    <submittedName>
        <fullName evidence="1">Uncharacterized protein</fullName>
    </submittedName>
</protein>
<dbReference type="EMBL" id="JAVREL010000006">
    <property type="protein sequence ID" value="MDT0343611.1"/>
    <property type="molecule type" value="Genomic_DNA"/>
</dbReference>
<name>A0ABU2MPQ6_9ACTN</name>
<keyword evidence="2" id="KW-1185">Reference proteome</keyword>